<protein>
    <submittedName>
        <fullName evidence="1">Uncharacterized protein</fullName>
    </submittedName>
</protein>
<dbReference type="EMBL" id="JASCZI010271996">
    <property type="protein sequence ID" value="MED6218984.1"/>
    <property type="molecule type" value="Genomic_DNA"/>
</dbReference>
<evidence type="ECO:0000313" key="1">
    <source>
        <dbReference type="EMBL" id="MED6218984.1"/>
    </source>
</evidence>
<organism evidence="1 2">
    <name type="scientific">Stylosanthes scabra</name>
    <dbReference type="NCBI Taxonomy" id="79078"/>
    <lineage>
        <taxon>Eukaryota</taxon>
        <taxon>Viridiplantae</taxon>
        <taxon>Streptophyta</taxon>
        <taxon>Embryophyta</taxon>
        <taxon>Tracheophyta</taxon>
        <taxon>Spermatophyta</taxon>
        <taxon>Magnoliopsida</taxon>
        <taxon>eudicotyledons</taxon>
        <taxon>Gunneridae</taxon>
        <taxon>Pentapetalae</taxon>
        <taxon>rosids</taxon>
        <taxon>fabids</taxon>
        <taxon>Fabales</taxon>
        <taxon>Fabaceae</taxon>
        <taxon>Papilionoideae</taxon>
        <taxon>50 kb inversion clade</taxon>
        <taxon>dalbergioids sensu lato</taxon>
        <taxon>Dalbergieae</taxon>
        <taxon>Pterocarpus clade</taxon>
        <taxon>Stylosanthes</taxon>
    </lineage>
</organism>
<evidence type="ECO:0000313" key="2">
    <source>
        <dbReference type="Proteomes" id="UP001341840"/>
    </source>
</evidence>
<dbReference type="Proteomes" id="UP001341840">
    <property type="component" value="Unassembled WGS sequence"/>
</dbReference>
<comment type="caution">
    <text evidence="1">The sequence shown here is derived from an EMBL/GenBank/DDBJ whole genome shotgun (WGS) entry which is preliminary data.</text>
</comment>
<accession>A0ABU6ZBJ7</accession>
<proteinExistence type="predicted"/>
<sequence>PPTPPFKPPDATFSSRCVASSLHVKDPSLPPSFPSRPPPPLSLLLSALSQIVCSTARPKGKKGKKNGITQLSIELSLFSPKATRNPSLLITQNLPVQPPSSPSLPPRFRRPFSSQVGASVLVACFNEVENLEMLLNFQRILNGEEFHVT</sequence>
<feature type="non-terminal residue" evidence="1">
    <location>
        <position position="1"/>
    </location>
</feature>
<reference evidence="1 2" key="1">
    <citation type="journal article" date="2023" name="Plants (Basel)">
        <title>Bridging the Gap: Combining Genomics and Transcriptomics Approaches to Understand Stylosanthes scabra, an Orphan Legume from the Brazilian Caatinga.</title>
        <authorList>
            <person name="Ferreira-Neto J.R.C."/>
            <person name="da Silva M.D."/>
            <person name="Binneck E."/>
            <person name="de Melo N.F."/>
            <person name="da Silva R.H."/>
            <person name="de Melo A.L.T.M."/>
            <person name="Pandolfi V."/>
            <person name="Bustamante F.O."/>
            <person name="Brasileiro-Vidal A.C."/>
            <person name="Benko-Iseppon A.M."/>
        </authorList>
    </citation>
    <scope>NUCLEOTIDE SEQUENCE [LARGE SCALE GENOMIC DNA]</scope>
    <source>
        <tissue evidence="1">Leaves</tissue>
    </source>
</reference>
<name>A0ABU6ZBJ7_9FABA</name>
<gene>
    <name evidence="1" type="ORF">PIB30_031538</name>
</gene>
<keyword evidence="2" id="KW-1185">Reference proteome</keyword>